<feature type="binding site" evidence="9 11">
    <location>
        <position position="211"/>
    </location>
    <ligand>
        <name>substrate</name>
    </ligand>
</feature>
<dbReference type="Pfam" id="PF00215">
    <property type="entry name" value="OMPdecase"/>
    <property type="match status" value="1"/>
</dbReference>
<dbReference type="GO" id="GO:0005829">
    <property type="term" value="C:cytosol"/>
    <property type="evidence" value="ECO:0007669"/>
    <property type="project" value="TreeGrafter"/>
</dbReference>
<dbReference type="AlphaFoldDB" id="A0A0D6EUY9"/>
<dbReference type="KEGG" id="mbat:BN1208_0654"/>
<feature type="binding site" evidence="9">
    <location>
        <begin position="61"/>
        <end position="70"/>
    </location>
    <ligand>
        <name>substrate</name>
    </ligand>
</feature>
<keyword evidence="4 9" id="KW-0210">Decarboxylase</keyword>
<organism evidence="14 15">
    <name type="scientific">Candidatus Methylopumilus planktonicus</name>
    <dbReference type="NCBI Taxonomy" id="1581557"/>
    <lineage>
        <taxon>Bacteria</taxon>
        <taxon>Pseudomonadati</taxon>
        <taxon>Pseudomonadota</taxon>
        <taxon>Betaproteobacteria</taxon>
        <taxon>Nitrosomonadales</taxon>
        <taxon>Methylophilaceae</taxon>
        <taxon>Candidatus Methylopumilus</taxon>
    </lineage>
</organism>
<dbReference type="InterPro" id="IPR013785">
    <property type="entry name" value="Aldolase_TIM"/>
</dbReference>
<evidence type="ECO:0000256" key="10">
    <source>
        <dbReference type="PIRSR" id="PIRSR614732-1"/>
    </source>
</evidence>
<dbReference type="Proteomes" id="UP000064007">
    <property type="component" value="Chromosome 1"/>
</dbReference>
<comment type="subunit">
    <text evidence="3 9">Homodimer.</text>
</comment>
<evidence type="ECO:0000313" key="15">
    <source>
        <dbReference type="Proteomes" id="UP000064007"/>
    </source>
</evidence>
<dbReference type="NCBIfam" id="NF001273">
    <property type="entry name" value="PRK00230.1"/>
    <property type="match status" value="1"/>
</dbReference>
<evidence type="ECO:0000256" key="3">
    <source>
        <dbReference type="ARBA" id="ARBA00011738"/>
    </source>
</evidence>
<keyword evidence="6 9" id="KW-0456">Lyase</keyword>
<evidence type="ECO:0000256" key="11">
    <source>
        <dbReference type="PIRSR" id="PIRSR614732-2"/>
    </source>
</evidence>
<dbReference type="PANTHER" id="PTHR32119:SF2">
    <property type="entry name" value="OROTIDINE 5'-PHOSPHATE DECARBOXYLASE"/>
    <property type="match status" value="1"/>
</dbReference>
<dbReference type="STRING" id="1581557.BN1208_0654"/>
<evidence type="ECO:0000256" key="12">
    <source>
        <dbReference type="RuleBase" id="RU000512"/>
    </source>
</evidence>
<dbReference type="GO" id="GO:0006207">
    <property type="term" value="P:'de novo' pyrimidine nucleobase biosynthetic process"/>
    <property type="evidence" value="ECO:0007669"/>
    <property type="project" value="InterPro"/>
</dbReference>
<feature type="binding site" evidence="9 11">
    <location>
        <position position="12"/>
    </location>
    <ligand>
        <name>substrate</name>
    </ligand>
</feature>
<feature type="active site" description="For OMPdecase activity" evidence="10">
    <location>
        <position position="61"/>
    </location>
</feature>
<evidence type="ECO:0000256" key="8">
    <source>
        <dbReference type="ARBA" id="ARBA00061012"/>
    </source>
</evidence>
<feature type="domain" description="Orotidine 5'-phosphate decarboxylase" evidence="13">
    <location>
        <begin position="6"/>
        <end position="226"/>
    </location>
</feature>
<comment type="similarity">
    <text evidence="8 9">Belongs to the OMP decarboxylase family. Type 1 subfamily.</text>
</comment>
<reference evidence="15" key="1">
    <citation type="submission" date="2014-12" db="EMBL/GenBank/DDBJ databases">
        <authorList>
            <person name="Salcher M.M."/>
        </authorList>
    </citation>
    <scope>NUCLEOTIDE SEQUENCE [LARGE SCALE GENOMIC DNA]</scope>
    <source>
        <strain evidence="15">MMS-10A-171</strain>
    </source>
</reference>
<accession>A0A0D6EUY9</accession>
<name>A0A0D6EUY9_9PROT</name>
<dbReference type="FunFam" id="3.20.20.70:FF:000015">
    <property type="entry name" value="Orotidine 5'-phosphate decarboxylase"/>
    <property type="match status" value="1"/>
</dbReference>
<feature type="binding site" evidence="9 11">
    <location>
        <position position="181"/>
    </location>
    <ligand>
        <name>substrate</name>
    </ligand>
</feature>
<feature type="active site" description="For OMPdecase activity" evidence="10">
    <location>
        <position position="66"/>
    </location>
</feature>
<dbReference type="OrthoDB" id="9806203at2"/>
<comment type="catalytic activity">
    <reaction evidence="7 9 12">
        <text>orotidine 5'-phosphate + H(+) = UMP + CO2</text>
        <dbReference type="Rhea" id="RHEA:11596"/>
        <dbReference type="ChEBI" id="CHEBI:15378"/>
        <dbReference type="ChEBI" id="CHEBI:16526"/>
        <dbReference type="ChEBI" id="CHEBI:57538"/>
        <dbReference type="ChEBI" id="CHEBI:57865"/>
        <dbReference type="EC" id="4.1.1.23"/>
    </reaction>
</comment>
<dbReference type="CDD" id="cd04725">
    <property type="entry name" value="OMP_decarboxylase_like"/>
    <property type="match status" value="1"/>
</dbReference>
<feature type="binding site" evidence="9 11">
    <location>
        <position position="210"/>
    </location>
    <ligand>
        <name>substrate</name>
    </ligand>
</feature>
<evidence type="ECO:0000256" key="6">
    <source>
        <dbReference type="ARBA" id="ARBA00023239"/>
    </source>
</evidence>
<dbReference type="GO" id="GO:0004590">
    <property type="term" value="F:orotidine-5'-phosphate decarboxylase activity"/>
    <property type="evidence" value="ECO:0007669"/>
    <property type="project" value="UniProtKB-UniRule"/>
</dbReference>
<dbReference type="RefSeq" id="WP_046487843.1">
    <property type="nucleotide sequence ID" value="NZ_LN827929.1"/>
</dbReference>
<dbReference type="PANTHER" id="PTHR32119">
    <property type="entry name" value="OROTIDINE 5'-PHOSPHATE DECARBOXYLASE"/>
    <property type="match status" value="1"/>
</dbReference>
<dbReference type="InterPro" id="IPR011060">
    <property type="entry name" value="RibuloseP-bd_barrel"/>
</dbReference>
<feature type="active site" description="For OMPdecase activity" evidence="10">
    <location>
        <position position="63"/>
    </location>
</feature>
<comment type="pathway">
    <text evidence="2 9 12">Pyrimidine metabolism; UMP biosynthesis via de novo pathway; UMP from orotate: step 2/2.</text>
</comment>
<evidence type="ECO:0000259" key="13">
    <source>
        <dbReference type="SMART" id="SM00934"/>
    </source>
</evidence>
<feature type="binding site" evidence="9 11">
    <location>
        <position position="190"/>
    </location>
    <ligand>
        <name>substrate</name>
    </ligand>
</feature>
<dbReference type="SUPFAM" id="SSF51366">
    <property type="entry name" value="Ribulose-phoshate binding barrel"/>
    <property type="match status" value="1"/>
</dbReference>
<dbReference type="InterPro" id="IPR001754">
    <property type="entry name" value="OMPdeCOase_dom"/>
</dbReference>
<feature type="binding site" evidence="9 11">
    <location>
        <position position="120"/>
    </location>
    <ligand>
        <name>substrate</name>
    </ligand>
</feature>
<dbReference type="UniPathway" id="UPA00070">
    <property type="reaction ID" value="UER00120"/>
</dbReference>
<evidence type="ECO:0000256" key="9">
    <source>
        <dbReference type="HAMAP-Rule" id="MF_01200"/>
    </source>
</evidence>
<feature type="active site" description="Proton donor" evidence="9">
    <location>
        <position position="63"/>
    </location>
</feature>
<dbReference type="InterPro" id="IPR047596">
    <property type="entry name" value="OMPdecase_bac"/>
</dbReference>
<evidence type="ECO:0000313" key="14">
    <source>
        <dbReference type="EMBL" id="CEZ19540.1"/>
    </source>
</evidence>
<dbReference type="EC" id="4.1.1.23" evidence="9"/>
<dbReference type="InterPro" id="IPR014732">
    <property type="entry name" value="OMPdecase"/>
</dbReference>
<gene>
    <name evidence="9 14" type="primary">pyrF</name>
    <name evidence="14" type="ORF">BN1208_0654</name>
</gene>
<dbReference type="HAMAP" id="MF_01200_B">
    <property type="entry name" value="OMPdecase_type1_B"/>
    <property type="match status" value="1"/>
</dbReference>
<dbReference type="NCBIfam" id="TIGR01740">
    <property type="entry name" value="pyrF"/>
    <property type="match status" value="1"/>
</dbReference>
<dbReference type="HOGENOM" id="CLU_067069_0_0_4"/>
<comment type="function">
    <text evidence="1 9">Catalyzes the decarboxylation of orotidine 5'-monophosphate (OMP) to uridine 5'-monophosphate (UMP).</text>
</comment>
<evidence type="ECO:0000256" key="4">
    <source>
        <dbReference type="ARBA" id="ARBA00022793"/>
    </source>
</evidence>
<evidence type="ECO:0000256" key="5">
    <source>
        <dbReference type="ARBA" id="ARBA00022975"/>
    </source>
</evidence>
<dbReference type="SMART" id="SM00934">
    <property type="entry name" value="OMPdecase"/>
    <property type="match status" value="1"/>
</dbReference>
<evidence type="ECO:0000256" key="2">
    <source>
        <dbReference type="ARBA" id="ARBA00004861"/>
    </source>
</evidence>
<dbReference type="EMBL" id="LN827929">
    <property type="protein sequence ID" value="CEZ19540.1"/>
    <property type="molecule type" value="Genomic_DNA"/>
</dbReference>
<protein>
    <recommendedName>
        <fullName evidence="9">Orotidine 5'-phosphate decarboxylase</fullName>
        <ecNumber evidence="9">4.1.1.23</ecNumber>
    </recommendedName>
    <alternativeName>
        <fullName evidence="9">OMP decarboxylase</fullName>
        <shortName evidence="9">OMPDCase</shortName>
        <shortName evidence="9">OMPdecase</shortName>
    </alternativeName>
</protein>
<keyword evidence="5 9" id="KW-0665">Pyrimidine biosynthesis</keyword>
<dbReference type="PROSITE" id="PS00156">
    <property type="entry name" value="OMPDECASE"/>
    <property type="match status" value="1"/>
</dbReference>
<proteinExistence type="inferred from homology"/>
<dbReference type="InterPro" id="IPR018089">
    <property type="entry name" value="OMPdecase_AS"/>
</dbReference>
<keyword evidence="15" id="KW-1185">Reference proteome</keyword>
<evidence type="ECO:0000256" key="7">
    <source>
        <dbReference type="ARBA" id="ARBA00049157"/>
    </source>
</evidence>
<evidence type="ECO:0000256" key="1">
    <source>
        <dbReference type="ARBA" id="ARBA00002356"/>
    </source>
</evidence>
<dbReference type="Gene3D" id="3.20.20.70">
    <property type="entry name" value="Aldolase class I"/>
    <property type="match status" value="1"/>
</dbReference>
<dbReference type="GO" id="GO:0044205">
    <property type="term" value="P:'de novo' UMP biosynthetic process"/>
    <property type="evidence" value="ECO:0007669"/>
    <property type="project" value="UniProtKB-UniRule"/>
</dbReference>
<feature type="binding site" evidence="9 11">
    <location>
        <position position="34"/>
    </location>
    <ligand>
        <name>substrate</name>
    </ligand>
</feature>
<sequence length="233" mass="25631">MAADHKITVALDYANLTDAKSLVSKLNPEYCNLKVGKELFTATGPALIEYLHSKNFKVFLDLKFHDIPSTVKKACEAASYLGVWMINVHASGGSMMLEAALEGVNKAKQSPLLIAVTVLTSMEQKTLEEIGVSRNLEDQVLRLAKLTEKSGLNGVVCSAKDLSFLKNHFNSLFLFVTPGIRMTDDVANDQRRTMTPYEAIKAGSSHLVIGRPITQSENPSKTLEKIYLEINQS</sequence>